<evidence type="ECO:0000256" key="1">
    <source>
        <dbReference type="SAM" id="Phobius"/>
    </source>
</evidence>
<protein>
    <submittedName>
        <fullName evidence="2">Uncharacterized protein</fullName>
    </submittedName>
</protein>
<evidence type="ECO:0000313" key="3">
    <source>
        <dbReference type="Proteomes" id="UP000002009"/>
    </source>
</evidence>
<accession>C1E500</accession>
<proteinExistence type="predicted"/>
<evidence type="ECO:0000313" key="2">
    <source>
        <dbReference type="EMBL" id="ACO62803.1"/>
    </source>
</evidence>
<dbReference type="AlphaFoldDB" id="C1E500"/>
<feature type="transmembrane region" description="Helical" evidence="1">
    <location>
        <begin position="103"/>
        <end position="124"/>
    </location>
</feature>
<keyword evidence="1" id="KW-0472">Membrane</keyword>
<dbReference type="GeneID" id="8243240"/>
<dbReference type="EMBL" id="CP001325">
    <property type="protein sequence ID" value="ACO62803.1"/>
    <property type="molecule type" value="Genomic_DNA"/>
</dbReference>
<dbReference type="InParanoid" id="C1E500"/>
<reference evidence="2 3" key="1">
    <citation type="journal article" date="2009" name="Science">
        <title>Green evolution and dynamic adaptations revealed by genomes of the marine picoeukaryotes Micromonas.</title>
        <authorList>
            <person name="Worden A.Z."/>
            <person name="Lee J.H."/>
            <person name="Mock T."/>
            <person name="Rouze P."/>
            <person name="Simmons M.P."/>
            <person name="Aerts A.L."/>
            <person name="Allen A.E."/>
            <person name="Cuvelier M.L."/>
            <person name="Derelle E."/>
            <person name="Everett M.V."/>
            <person name="Foulon E."/>
            <person name="Grimwood J."/>
            <person name="Gundlach H."/>
            <person name="Henrissat B."/>
            <person name="Napoli C."/>
            <person name="McDonald S.M."/>
            <person name="Parker M.S."/>
            <person name="Rombauts S."/>
            <person name="Salamov A."/>
            <person name="Von Dassow P."/>
            <person name="Badger J.H."/>
            <person name="Coutinho P.M."/>
            <person name="Demir E."/>
            <person name="Dubchak I."/>
            <person name="Gentemann C."/>
            <person name="Eikrem W."/>
            <person name="Gready J.E."/>
            <person name="John U."/>
            <person name="Lanier W."/>
            <person name="Lindquist E.A."/>
            <person name="Lucas S."/>
            <person name="Mayer K.F."/>
            <person name="Moreau H."/>
            <person name="Not F."/>
            <person name="Otillar R."/>
            <person name="Panaud O."/>
            <person name="Pangilinan J."/>
            <person name="Paulsen I."/>
            <person name="Piegu B."/>
            <person name="Poliakov A."/>
            <person name="Robbens S."/>
            <person name="Schmutz J."/>
            <person name="Toulza E."/>
            <person name="Wyss T."/>
            <person name="Zelensky A."/>
            <person name="Zhou K."/>
            <person name="Armbrust E.V."/>
            <person name="Bhattacharya D."/>
            <person name="Goodenough U.W."/>
            <person name="Van de Peer Y."/>
            <person name="Grigoriev I.V."/>
        </authorList>
    </citation>
    <scope>NUCLEOTIDE SEQUENCE [LARGE SCALE GENOMIC DNA]</scope>
    <source>
        <strain evidence="3">RCC299 / NOUM17</strain>
    </source>
</reference>
<organism evidence="2 3">
    <name type="scientific">Micromonas commoda (strain RCC299 / NOUM17 / CCMP2709)</name>
    <name type="common">Picoplanktonic green alga</name>
    <dbReference type="NCBI Taxonomy" id="296587"/>
    <lineage>
        <taxon>Eukaryota</taxon>
        <taxon>Viridiplantae</taxon>
        <taxon>Chlorophyta</taxon>
        <taxon>Mamiellophyceae</taxon>
        <taxon>Mamiellales</taxon>
        <taxon>Mamiellaceae</taxon>
        <taxon>Micromonas</taxon>
    </lineage>
</organism>
<keyword evidence="3" id="KW-1185">Reference proteome</keyword>
<keyword evidence="1" id="KW-0812">Transmembrane</keyword>
<dbReference type="Proteomes" id="UP000002009">
    <property type="component" value="Chromosome 4"/>
</dbReference>
<dbReference type="KEGG" id="mis:MICPUN_58217"/>
<name>C1E500_MICCC</name>
<gene>
    <name evidence="2" type="ORF">MICPUN_58217</name>
</gene>
<dbReference type="RefSeq" id="XP_002501545.1">
    <property type="nucleotide sequence ID" value="XM_002501499.1"/>
</dbReference>
<dbReference type="eggNOG" id="ENOG502SXFB">
    <property type="taxonomic scope" value="Eukaryota"/>
</dbReference>
<dbReference type="OrthoDB" id="498741at2759"/>
<sequence>MSASTAIGAAIARVGSRAVVRRDPDRNARREARGVARARRERELGTRAALSGGFFHRHGGAGAGIRAGTHAAMLGRAAKRRGSGRGARSVTTMGLPIPIIGGLFNPAVMSIVYVFVAVKLFLGFDKTNYSADKKVVMTALWPLLAATNPSFRENLKRATMG</sequence>
<keyword evidence="1" id="KW-1133">Transmembrane helix</keyword>